<dbReference type="InterPro" id="IPR036770">
    <property type="entry name" value="Ankyrin_rpt-contain_sf"/>
</dbReference>
<evidence type="ECO:0000313" key="1">
    <source>
        <dbReference type="EMBL" id="CAK9013350.1"/>
    </source>
</evidence>
<evidence type="ECO:0000313" key="2">
    <source>
        <dbReference type="Proteomes" id="UP001642484"/>
    </source>
</evidence>
<dbReference type="Gene3D" id="1.25.40.20">
    <property type="entry name" value="Ankyrin repeat-containing domain"/>
    <property type="match status" value="1"/>
</dbReference>
<accession>A0ABP0JG03</accession>
<name>A0ABP0JG03_9DINO</name>
<organism evidence="1 2">
    <name type="scientific">Durusdinium trenchii</name>
    <dbReference type="NCBI Taxonomy" id="1381693"/>
    <lineage>
        <taxon>Eukaryota</taxon>
        <taxon>Sar</taxon>
        <taxon>Alveolata</taxon>
        <taxon>Dinophyceae</taxon>
        <taxon>Suessiales</taxon>
        <taxon>Symbiodiniaceae</taxon>
        <taxon>Durusdinium</taxon>
    </lineage>
</organism>
<proteinExistence type="predicted"/>
<sequence length="165" mass="18133">MPIGAFEIPCPRKPEALNCGASALLPDDSEDDYHAESCSPVGSAVPQSPFITMGRTRHLRRTCNVVFEEMRICGALQQHLEDLNSNVPFEELWQPIHVAAHLGDDRAACFFLLNGVDPEQKTSTGKSALDLAVSVNRRGSHEKVIALLSASHSEDQLLQLWAEED</sequence>
<reference evidence="1 2" key="1">
    <citation type="submission" date="2024-02" db="EMBL/GenBank/DDBJ databases">
        <authorList>
            <person name="Chen Y."/>
            <person name="Shah S."/>
            <person name="Dougan E. K."/>
            <person name="Thang M."/>
            <person name="Chan C."/>
        </authorList>
    </citation>
    <scope>NUCLEOTIDE SEQUENCE [LARGE SCALE GENOMIC DNA]</scope>
</reference>
<comment type="caution">
    <text evidence="1">The sequence shown here is derived from an EMBL/GenBank/DDBJ whole genome shotgun (WGS) entry which is preliminary data.</text>
</comment>
<dbReference type="EMBL" id="CAXAMN010005335">
    <property type="protein sequence ID" value="CAK9013350.1"/>
    <property type="molecule type" value="Genomic_DNA"/>
</dbReference>
<gene>
    <name evidence="1" type="ORF">CCMP2556_LOCUS11239</name>
</gene>
<protein>
    <submittedName>
        <fullName evidence="1">Uncharacterized protein</fullName>
    </submittedName>
</protein>
<dbReference type="SUPFAM" id="SSF48403">
    <property type="entry name" value="Ankyrin repeat"/>
    <property type="match status" value="1"/>
</dbReference>
<keyword evidence="2" id="KW-1185">Reference proteome</keyword>
<dbReference type="Proteomes" id="UP001642484">
    <property type="component" value="Unassembled WGS sequence"/>
</dbReference>